<gene>
    <name evidence="1" type="ORF">PTTG_30089</name>
</gene>
<evidence type="ECO:0000313" key="1">
    <source>
        <dbReference type="EMBL" id="OAV86085.1"/>
    </source>
</evidence>
<sequence>MSQEPSRIRSTELEIDDPRLPELQATEHAQHVRMALRYCREQHSRRKAAKQAKWSSQELAALIDANAQVLAKNVKVAFRMNARKRRALIAERTIVKRRRVTLGGEDPPG</sequence>
<keyword evidence="3" id="KW-1185">Reference proteome</keyword>
<dbReference type="AlphaFoldDB" id="A0A180G064"/>
<proteinExistence type="predicted"/>
<reference evidence="2" key="4">
    <citation type="submission" date="2025-05" db="UniProtKB">
        <authorList>
            <consortium name="EnsemblFungi"/>
        </authorList>
    </citation>
    <scope>IDENTIFICATION</scope>
    <source>
        <strain evidence="2">isolate 1-1 / race 1 (BBBD)</strain>
    </source>
</reference>
<accession>A0A180G064</accession>
<name>A0A180G064_PUCT1</name>
<dbReference type="VEuPathDB" id="FungiDB:PTTG_30089"/>
<dbReference type="EMBL" id="ADAS02001740">
    <property type="protein sequence ID" value="OAV86085.1"/>
    <property type="molecule type" value="Genomic_DNA"/>
</dbReference>
<protein>
    <submittedName>
        <fullName evidence="1 2">Uncharacterized protein</fullName>
    </submittedName>
</protein>
<reference evidence="1" key="2">
    <citation type="submission" date="2016-05" db="EMBL/GenBank/DDBJ databases">
        <title>Comparative analysis highlights variable genome content of wheat rusts and divergence of the mating loci.</title>
        <authorList>
            <person name="Cuomo C.A."/>
            <person name="Bakkeren G."/>
            <person name="Szabo L."/>
            <person name="Khalil H."/>
            <person name="Joly D."/>
            <person name="Goldberg J."/>
            <person name="Young S."/>
            <person name="Zeng Q."/>
            <person name="Fellers J."/>
        </authorList>
    </citation>
    <scope>NUCLEOTIDE SEQUENCE [LARGE SCALE GENOMIC DNA]</scope>
    <source>
        <strain evidence="1">1-1 BBBD Race 1</strain>
    </source>
</reference>
<evidence type="ECO:0000313" key="2">
    <source>
        <dbReference type="EnsemblFungi" id="PTTG_30089-t43_1-p1"/>
    </source>
</evidence>
<reference evidence="1" key="1">
    <citation type="submission" date="2009-11" db="EMBL/GenBank/DDBJ databases">
        <authorList>
            <consortium name="The Broad Institute Genome Sequencing Platform"/>
            <person name="Ward D."/>
            <person name="Feldgarden M."/>
            <person name="Earl A."/>
            <person name="Young S.K."/>
            <person name="Zeng Q."/>
            <person name="Koehrsen M."/>
            <person name="Alvarado L."/>
            <person name="Berlin A."/>
            <person name="Bochicchio J."/>
            <person name="Borenstein D."/>
            <person name="Chapman S.B."/>
            <person name="Chen Z."/>
            <person name="Engels R."/>
            <person name="Freedman E."/>
            <person name="Gellesch M."/>
            <person name="Goldberg J."/>
            <person name="Griggs A."/>
            <person name="Gujja S."/>
            <person name="Heilman E."/>
            <person name="Heiman D."/>
            <person name="Hepburn T."/>
            <person name="Howarth C."/>
            <person name="Jen D."/>
            <person name="Larson L."/>
            <person name="Lewis B."/>
            <person name="Mehta T."/>
            <person name="Park D."/>
            <person name="Pearson M."/>
            <person name="Roberts A."/>
            <person name="Saif S."/>
            <person name="Shea T."/>
            <person name="Shenoy N."/>
            <person name="Sisk P."/>
            <person name="Stolte C."/>
            <person name="Sykes S."/>
            <person name="Thomson T."/>
            <person name="Walk T."/>
            <person name="White J."/>
            <person name="Yandava C."/>
            <person name="Izard J."/>
            <person name="Baranova O.V."/>
            <person name="Blanton J.M."/>
            <person name="Tanner A.C."/>
            <person name="Dewhirst F.E."/>
            <person name="Haas B."/>
            <person name="Nusbaum C."/>
            <person name="Birren B."/>
        </authorList>
    </citation>
    <scope>NUCLEOTIDE SEQUENCE [LARGE SCALE GENOMIC DNA]</scope>
    <source>
        <strain evidence="1">1-1 BBBD Race 1</strain>
    </source>
</reference>
<reference evidence="2 3" key="3">
    <citation type="journal article" date="2017" name="G3 (Bethesda)">
        <title>Comparative analysis highlights variable genome content of wheat rusts and divergence of the mating loci.</title>
        <authorList>
            <person name="Cuomo C.A."/>
            <person name="Bakkeren G."/>
            <person name="Khalil H.B."/>
            <person name="Panwar V."/>
            <person name="Joly D."/>
            <person name="Linning R."/>
            <person name="Sakthikumar S."/>
            <person name="Song X."/>
            <person name="Adiconis X."/>
            <person name="Fan L."/>
            <person name="Goldberg J.M."/>
            <person name="Levin J.Z."/>
            <person name="Young S."/>
            <person name="Zeng Q."/>
            <person name="Anikster Y."/>
            <person name="Bruce M."/>
            <person name="Wang M."/>
            <person name="Yin C."/>
            <person name="McCallum B."/>
            <person name="Szabo L.J."/>
            <person name="Hulbert S."/>
            <person name="Chen X."/>
            <person name="Fellers J.P."/>
        </authorList>
    </citation>
    <scope>NUCLEOTIDE SEQUENCE</scope>
    <source>
        <strain evidence="3">Isolate 1-1 / race 1 (BBBD)</strain>
        <strain evidence="2">isolate 1-1 / race 1 (BBBD)</strain>
    </source>
</reference>
<evidence type="ECO:0000313" key="3">
    <source>
        <dbReference type="Proteomes" id="UP000005240"/>
    </source>
</evidence>
<dbReference type="Proteomes" id="UP000005240">
    <property type="component" value="Unassembled WGS sequence"/>
</dbReference>
<dbReference type="EnsemblFungi" id="PTTG_30089-t43_1">
    <property type="protein sequence ID" value="PTTG_30089-t43_1-p1"/>
    <property type="gene ID" value="PTTG_30089"/>
</dbReference>
<organism evidence="1">
    <name type="scientific">Puccinia triticina (isolate 1-1 / race 1 (BBBD))</name>
    <name type="common">Brown leaf rust fungus</name>
    <dbReference type="NCBI Taxonomy" id="630390"/>
    <lineage>
        <taxon>Eukaryota</taxon>
        <taxon>Fungi</taxon>
        <taxon>Dikarya</taxon>
        <taxon>Basidiomycota</taxon>
        <taxon>Pucciniomycotina</taxon>
        <taxon>Pucciniomycetes</taxon>
        <taxon>Pucciniales</taxon>
        <taxon>Pucciniaceae</taxon>
        <taxon>Puccinia</taxon>
    </lineage>
</organism>